<reference evidence="6" key="1">
    <citation type="submission" date="2022-01" db="EMBL/GenBank/DDBJ databases">
        <authorList>
            <person name="King R."/>
        </authorList>
    </citation>
    <scope>NUCLEOTIDE SEQUENCE</scope>
</reference>
<sequence>MFHIPYHRENILFREAYSDASALKKDISHLSDHMKHSLEMGRSADNVSGLVSPNGSLINVNSDLSMRNKNKRDRLVNFKKSHISHSTGDLNLNRINLSLFGDVQLNDSQFFEVMYVGKIRVSHKKLPKTFIDDAIPKFIAHDKMKMKSLEINEKSIQDLEHQSLSDVSVIQNEIRRISTKDKDDQSGSDTSSVHSVELKNNDVDETKSKDVPEIENSRQKLFQRSESMKVEDLPKRHRSASIGSMEQNRTMVYILGRTDLRLISPDRKQVLLHKKFEDVVNVVQGTENFEHFGIICNELKDNKQEFIGYVFKCQSGSIAHDIVNSMIKSLEVLEEDKRQDQINEDERKSQVLLTCEHCPMIWFNKLCLAVEGLSEKKAYNVIVKHIEELSTEDYEILMEKFFASDKVNEYSIHERNKFLMALIEAHCQLRQQRHVHDTIENRSEFLNHYLGGSTILMKAKRSLTSSFDQFLKRRGSKDSADHTPHEDDIRKLKLGRSASLSPNASTVFTFKNGTDDRKQMNTSKMEMFLKVGNTTKEKNSQNGSWRHNILKNVTDNEMSKIHIDESINLLPKKTKQKQLTRSKRSNQELRELWKFAGKQIIMLIRMEKENTRLLEQQNEHEIRRLKLNYDELIICDQKLVEVWEKFIYQASKNEVDNRLFLQTIKSGVPRIVRGEVWKMLAMQYNKSHQVPDHSEYPNFNVPYSEILKNLTEQQHAIFMDIGRTFPNHEYYKAPFGMGQLSLFNILKAYSILDVELGYCQGLAFICGVLLLHLNEDDAFDLLKHLMFDRQLRLNYLPDMKHFQLQLYQMSRLIKDNLPDIHELFETNDVATTLFASSWMLTIFSSSFELGFVTRVYDLLLYASYEVVFRVVLALLEIHKEELLKLDNFEDLMDYLKNVIPKINEIQLSQILKRVYELNIARQLLDYKIEYNVLKDEIQNTTQHVESLKMAREDIKNLQKQVQMAESNVERLEGIRHSQQQEVQSMQSQIHSLEVTIETLGDFLTSLTINRTDIDVPTDIRRLLQQFEYQQNKFQQQQTKRRPVFLDRKIGKSVSVNNSLGMSLKVLIEQNENDHQTPPCAITPIPDCPHSPLVKNQYSDNSIEQNLKLLNRDSPEKPKLVEQAAIKESLHEENEELECSISTQEHPLTCDDVSFQFNTMQLKSIKTITAFKKQT</sequence>
<dbReference type="FunFam" id="1.10.8.270:FF:000001">
    <property type="entry name" value="TBC1 domain family member 1"/>
    <property type="match status" value="1"/>
</dbReference>
<evidence type="ECO:0000256" key="1">
    <source>
        <dbReference type="ARBA" id="ARBA00022468"/>
    </source>
</evidence>
<keyword evidence="3" id="KW-0175">Coiled coil</keyword>
<dbReference type="PROSITE" id="PS50086">
    <property type="entry name" value="TBC_RABGAP"/>
    <property type="match status" value="1"/>
</dbReference>
<dbReference type="AlphaFoldDB" id="A0A9N9RW31"/>
<dbReference type="GO" id="GO:0005096">
    <property type="term" value="F:GTPase activator activity"/>
    <property type="evidence" value="ECO:0007669"/>
    <property type="project" value="UniProtKB-KW"/>
</dbReference>
<feature type="compositionally biased region" description="Basic and acidic residues" evidence="4">
    <location>
        <begin position="196"/>
        <end position="215"/>
    </location>
</feature>
<dbReference type="InterPro" id="IPR011993">
    <property type="entry name" value="PH-like_dom_sf"/>
</dbReference>
<dbReference type="PANTHER" id="PTHR47219:SF16">
    <property type="entry name" value="GTPASE ACTIVATING PROTEIN"/>
    <property type="match status" value="1"/>
</dbReference>
<dbReference type="CDD" id="cd01269">
    <property type="entry name" value="PTB_TBC1D1_like"/>
    <property type="match status" value="1"/>
</dbReference>
<gene>
    <name evidence="6" type="ORF">CHIRRI_LOCUS8892</name>
</gene>
<dbReference type="SMART" id="SM00462">
    <property type="entry name" value="PTB"/>
    <property type="match status" value="1"/>
</dbReference>
<dbReference type="SUPFAM" id="SSF47923">
    <property type="entry name" value="Ypt/Rab-GAP domain of gyp1p"/>
    <property type="match status" value="2"/>
</dbReference>
<dbReference type="OrthoDB" id="295078at2759"/>
<dbReference type="Pfam" id="PF00566">
    <property type="entry name" value="RabGAP-TBC"/>
    <property type="match status" value="1"/>
</dbReference>
<dbReference type="Gene3D" id="1.10.8.270">
    <property type="entry name" value="putative rabgap domain of human tbc1 domain family member 14 like domains"/>
    <property type="match status" value="1"/>
</dbReference>
<evidence type="ECO:0000256" key="3">
    <source>
        <dbReference type="SAM" id="Coils"/>
    </source>
</evidence>
<dbReference type="PANTHER" id="PTHR47219">
    <property type="entry name" value="RAB GTPASE-ACTIVATING PROTEIN 1-LIKE"/>
    <property type="match status" value="1"/>
</dbReference>
<protein>
    <recommendedName>
        <fullName evidence="5">Rab-GAP TBC domain-containing protein</fullName>
    </recommendedName>
</protein>
<dbReference type="Gene3D" id="1.10.10.2750">
    <property type="match status" value="1"/>
</dbReference>
<evidence type="ECO:0000259" key="5">
    <source>
        <dbReference type="PROSITE" id="PS50086"/>
    </source>
</evidence>
<organism evidence="6 7">
    <name type="scientific">Chironomus riparius</name>
    <dbReference type="NCBI Taxonomy" id="315576"/>
    <lineage>
        <taxon>Eukaryota</taxon>
        <taxon>Metazoa</taxon>
        <taxon>Ecdysozoa</taxon>
        <taxon>Arthropoda</taxon>
        <taxon>Hexapoda</taxon>
        <taxon>Insecta</taxon>
        <taxon>Pterygota</taxon>
        <taxon>Neoptera</taxon>
        <taxon>Endopterygota</taxon>
        <taxon>Diptera</taxon>
        <taxon>Nematocera</taxon>
        <taxon>Chironomoidea</taxon>
        <taxon>Chironomidae</taxon>
        <taxon>Chironominae</taxon>
        <taxon>Chironomus</taxon>
    </lineage>
</organism>
<feature type="domain" description="Rab-GAP TBC" evidence="5">
    <location>
        <begin position="667"/>
        <end position="863"/>
    </location>
</feature>
<evidence type="ECO:0000256" key="2">
    <source>
        <dbReference type="ARBA" id="ARBA00022553"/>
    </source>
</evidence>
<keyword evidence="2" id="KW-0597">Phosphoprotein</keyword>
<feature type="coiled-coil region" evidence="3">
    <location>
        <begin position="930"/>
        <end position="988"/>
    </location>
</feature>
<dbReference type="Pfam" id="PF11830">
    <property type="entry name" value="DUF3350"/>
    <property type="match status" value="1"/>
</dbReference>
<dbReference type="Gene3D" id="2.30.29.30">
    <property type="entry name" value="Pleckstrin-homology domain (PH domain)/Phosphotyrosine-binding domain (PTB)"/>
    <property type="match status" value="1"/>
</dbReference>
<dbReference type="SMART" id="SM00164">
    <property type="entry name" value="TBC"/>
    <property type="match status" value="1"/>
</dbReference>
<accession>A0A9N9RW31</accession>
<feature type="region of interest" description="Disordered" evidence="4">
    <location>
        <begin position="178"/>
        <end position="215"/>
    </location>
</feature>
<dbReference type="SUPFAM" id="SSF50729">
    <property type="entry name" value="PH domain-like"/>
    <property type="match status" value="1"/>
</dbReference>
<dbReference type="InterPro" id="IPR000195">
    <property type="entry name" value="Rab-GAP-TBC_dom"/>
</dbReference>
<keyword evidence="7" id="KW-1185">Reference proteome</keyword>
<dbReference type="FunFam" id="1.10.10.2750:FF:000002">
    <property type="entry name" value="TBC1 domain family member 4"/>
    <property type="match status" value="1"/>
</dbReference>
<evidence type="ECO:0000256" key="4">
    <source>
        <dbReference type="SAM" id="MobiDB-lite"/>
    </source>
</evidence>
<reference evidence="6" key="2">
    <citation type="submission" date="2022-10" db="EMBL/GenBank/DDBJ databases">
        <authorList>
            <consortium name="ENA_rothamsted_submissions"/>
            <consortium name="culmorum"/>
            <person name="King R."/>
        </authorList>
    </citation>
    <scope>NUCLEOTIDE SEQUENCE</scope>
</reference>
<dbReference type="FunFam" id="1.10.472.80:FF:000043">
    <property type="entry name" value="Pollux, isoform A"/>
    <property type="match status" value="1"/>
</dbReference>
<dbReference type="EMBL" id="OU895878">
    <property type="protein sequence ID" value="CAG9806027.1"/>
    <property type="molecule type" value="Genomic_DNA"/>
</dbReference>
<name>A0A9N9RW31_9DIPT</name>
<dbReference type="InterPro" id="IPR006020">
    <property type="entry name" value="PTB/PI_dom"/>
</dbReference>
<dbReference type="InterPro" id="IPR050302">
    <property type="entry name" value="Rab_GAP_TBC_domain"/>
</dbReference>
<proteinExistence type="predicted"/>
<dbReference type="InterPro" id="IPR035969">
    <property type="entry name" value="Rab-GAP_TBC_sf"/>
</dbReference>
<evidence type="ECO:0000313" key="7">
    <source>
        <dbReference type="Proteomes" id="UP001153620"/>
    </source>
</evidence>
<keyword evidence="1" id="KW-0343">GTPase activation</keyword>
<evidence type="ECO:0000313" key="6">
    <source>
        <dbReference type="EMBL" id="CAG9806027.1"/>
    </source>
</evidence>
<dbReference type="Proteomes" id="UP001153620">
    <property type="component" value="Chromosome 2"/>
</dbReference>
<dbReference type="Gene3D" id="1.10.472.80">
    <property type="entry name" value="Ypt/Rab-GAP domain of gyp1p, domain 3"/>
    <property type="match status" value="1"/>
</dbReference>
<dbReference type="InterPro" id="IPR021785">
    <property type="entry name" value="DUF3350"/>
</dbReference>